<dbReference type="EMBL" id="CP003372">
    <property type="protein sequence ID" value="AGB33041.1"/>
    <property type="molecule type" value="Genomic_DNA"/>
</dbReference>
<name>L0JRN2_NATP1</name>
<proteinExistence type="predicted"/>
<evidence type="ECO:0000313" key="2">
    <source>
        <dbReference type="EMBL" id="AGB33041.1"/>
    </source>
</evidence>
<protein>
    <submittedName>
        <fullName evidence="2">Uncharacterized protein</fullName>
    </submittedName>
</protein>
<feature type="compositionally biased region" description="Polar residues" evidence="1">
    <location>
        <begin position="1"/>
        <end position="28"/>
    </location>
</feature>
<reference evidence="3" key="1">
    <citation type="submission" date="2012-02" db="EMBL/GenBank/DDBJ databases">
        <title>Complete sequence of chromosome of Natrinema pellirubrum DSM 15624.</title>
        <authorList>
            <person name="Lucas S."/>
            <person name="Han J."/>
            <person name="Lapidus A."/>
            <person name="Cheng J.-F."/>
            <person name="Goodwin L."/>
            <person name="Pitluck S."/>
            <person name="Peters L."/>
            <person name="Teshima H."/>
            <person name="Detter J.C."/>
            <person name="Han C."/>
            <person name="Tapia R."/>
            <person name="Land M."/>
            <person name="Hauser L."/>
            <person name="Kyrpides N."/>
            <person name="Ivanova N."/>
            <person name="Pagani I."/>
            <person name="Sproer C."/>
            <person name="Anderson I."/>
            <person name="Woyke T."/>
        </authorList>
    </citation>
    <scope>NUCLEOTIDE SEQUENCE [LARGE SCALE GENOMIC DNA]</scope>
    <source>
        <strain evidence="3">DSM 15624 / JCM 10476 / NCIMB 786</strain>
    </source>
</reference>
<organism evidence="2 3">
    <name type="scientific">Natrinema pellirubrum (strain DSM 15624 / CIP 106293 / JCM 10476 / NCIMB 786 / 157)</name>
    <dbReference type="NCBI Taxonomy" id="797303"/>
    <lineage>
        <taxon>Archaea</taxon>
        <taxon>Methanobacteriati</taxon>
        <taxon>Methanobacteriota</taxon>
        <taxon>Stenosarchaea group</taxon>
        <taxon>Halobacteria</taxon>
        <taxon>Halobacteriales</taxon>
        <taxon>Natrialbaceae</taxon>
        <taxon>Natrinema</taxon>
    </lineage>
</organism>
<evidence type="ECO:0000256" key="1">
    <source>
        <dbReference type="SAM" id="MobiDB-lite"/>
    </source>
</evidence>
<accession>L0JRN2</accession>
<feature type="region of interest" description="Disordered" evidence="1">
    <location>
        <begin position="1"/>
        <end position="46"/>
    </location>
</feature>
<dbReference type="KEGG" id="npe:Natpe_3251"/>
<evidence type="ECO:0000313" key="3">
    <source>
        <dbReference type="Proteomes" id="UP000010843"/>
    </source>
</evidence>
<gene>
    <name evidence="2" type="ordered locus">Natpe_3251</name>
</gene>
<sequence>MNSSIDEFVQRQKQTSAQNQSQLSTAQADDSPASPRGSTTKIGTIHSELPAYDLEEVTSPTKVGRIELWLDAWEVDGAERTYLTALRGKQIPASYSQQDGESSARNDYTWLRQYWNKTDLGSVAVKDRAPKGDKSGSIDTTLNIGISSDKTGNAGLSVDMEVPDISREEKSDIGNTIEQGYQYAEKTFNDDSTDDPVTFYSLGHGVVSKEPDSYGLCTAPPGYPDQDGPTLLEAEMKAKFEYHNPIPDVGGTGSTTLETTGSITIDGKLACLDEPVQP</sequence>
<dbReference type="AlphaFoldDB" id="L0JRN2"/>
<dbReference type="STRING" id="797303.Natpe_3251"/>
<dbReference type="Proteomes" id="UP000010843">
    <property type="component" value="Chromosome"/>
</dbReference>
<dbReference type="HOGENOM" id="CLU_999717_0_0_2"/>